<dbReference type="Proteomes" id="UP000679779">
    <property type="component" value="Unassembled WGS sequence"/>
</dbReference>
<proteinExistence type="predicted"/>
<keyword evidence="2" id="KW-1185">Reference proteome</keyword>
<accession>A0A920CBC6</accession>
<evidence type="ECO:0000313" key="2">
    <source>
        <dbReference type="Proteomes" id="UP000679779"/>
    </source>
</evidence>
<organism evidence="1 2">
    <name type="scientific">Paenibacillus albilobatus</name>
    <dbReference type="NCBI Taxonomy" id="2716884"/>
    <lineage>
        <taxon>Bacteria</taxon>
        <taxon>Bacillati</taxon>
        <taxon>Bacillota</taxon>
        <taxon>Bacilli</taxon>
        <taxon>Bacillales</taxon>
        <taxon>Paenibacillaceae</taxon>
        <taxon>Paenibacillus</taxon>
    </lineage>
</organism>
<comment type="caution">
    <text evidence="1">The sequence shown here is derived from an EMBL/GenBank/DDBJ whole genome shotgun (WGS) entry which is preliminary data.</text>
</comment>
<name>A0A920CBC6_9BACL</name>
<evidence type="ECO:0000313" key="1">
    <source>
        <dbReference type="EMBL" id="GIO31783.1"/>
    </source>
</evidence>
<gene>
    <name evidence="1" type="ORF">J2TS6_29240</name>
</gene>
<dbReference type="PROSITE" id="PS51257">
    <property type="entry name" value="PROKAR_LIPOPROTEIN"/>
    <property type="match status" value="1"/>
</dbReference>
<dbReference type="AlphaFoldDB" id="A0A920CBC6"/>
<dbReference type="RefSeq" id="WP_160042677.1">
    <property type="nucleotide sequence ID" value="NZ_BORQ01000003.1"/>
</dbReference>
<dbReference type="EMBL" id="BORQ01000003">
    <property type="protein sequence ID" value="GIO31783.1"/>
    <property type="molecule type" value="Genomic_DNA"/>
</dbReference>
<reference evidence="1" key="1">
    <citation type="submission" date="2021-03" db="EMBL/GenBank/DDBJ databases">
        <title>Antimicrobial resistance genes in bacteria isolated from Japanese honey, and their potential for conferring macrolide and lincosamide resistance in the American foulbrood pathogen Paenibacillus larvae.</title>
        <authorList>
            <person name="Okamoto M."/>
            <person name="Kumagai M."/>
            <person name="Kanamori H."/>
            <person name="Takamatsu D."/>
        </authorList>
    </citation>
    <scope>NUCLEOTIDE SEQUENCE</scope>
    <source>
        <strain evidence="1">J2TS6</strain>
    </source>
</reference>
<protein>
    <submittedName>
        <fullName evidence="1">Uncharacterized protein</fullName>
    </submittedName>
</protein>
<sequence length="149" mass="17308">MRNIILLILLLFLTSGCSMSEGKKVEHLDDILSTVFTYELNQIEPEHGREVNEWLTKARQSGEVGQYFIHSFNNDTDEYMYTYVYEKGYSDYEVSFVYNPNDLQNKGSIHVTGLKNNSINDSFVKIKSINDLSIRFIMSNDTIEEKLKD</sequence>